<keyword evidence="2" id="KW-0597">Phosphoprotein</keyword>
<dbReference type="InterPro" id="IPR020806">
    <property type="entry name" value="PKS_PP-bd"/>
</dbReference>
<evidence type="ECO:0000313" key="5">
    <source>
        <dbReference type="Proteomes" id="UP000186917"/>
    </source>
</evidence>
<proteinExistence type="predicted"/>
<accession>A0A1N7QMM1</accession>
<dbReference type="FunFam" id="2.30.38.10:FF:000001">
    <property type="entry name" value="Non-ribosomal peptide synthetase PvdI"/>
    <property type="match status" value="1"/>
</dbReference>
<dbReference type="SUPFAM" id="SSF56801">
    <property type="entry name" value="Acetyl-CoA synthetase-like"/>
    <property type="match status" value="1"/>
</dbReference>
<dbReference type="InterPro" id="IPR001031">
    <property type="entry name" value="Thioesterase"/>
</dbReference>
<dbReference type="InterPro" id="IPR020845">
    <property type="entry name" value="AMP-binding_CS"/>
</dbReference>
<dbReference type="GO" id="GO:0005829">
    <property type="term" value="C:cytosol"/>
    <property type="evidence" value="ECO:0007669"/>
    <property type="project" value="TreeGrafter"/>
</dbReference>
<organism evidence="4 5">
    <name type="scientific">Filimonas lacunae</name>
    <dbReference type="NCBI Taxonomy" id="477680"/>
    <lineage>
        <taxon>Bacteria</taxon>
        <taxon>Pseudomonadati</taxon>
        <taxon>Bacteroidota</taxon>
        <taxon>Chitinophagia</taxon>
        <taxon>Chitinophagales</taxon>
        <taxon>Chitinophagaceae</taxon>
        <taxon>Filimonas</taxon>
    </lineage>
</organism>
<dbReference type="Gene3D" id="1.10.1200.10">
    <property type="entry name" value="ACP-like"/>
    <property type="match status" value="1"/>
</dbReference>
<dbReference type="Proteomes" id="UP000186917">
    <property type="component" value="Unassembled WGS sequence"/>
</dbReference>
<dbReference type="CDD" id="cd19531">
    <property type="entry name" value="LCL_NRPS-like"/>
    <property type="match status" value="1"/>
</dbReference>
<dbReference type="SMART" id="SM00823">
    <property type="entry name" value="PKS_PP"/>
    <property type="match status" value="1"/>
</dbReference>
<dbReference type="InterPro" id="IPR036736">
    <property type="entry name" value="ACP-like_sf"/>
</dbReference>
<evidence type="ECO:0000313" key="4">
    <source>
        <dbReference type="EMBL" id="SIT23747.1"/>
    </source>
</evidence>
<protein>
    <submittedName>
        <fullName evidence="4">Tyrocidine synthetase-2</fullName>
    </submittedName>
</protein>
<dbReference type="SMART" id="SM00824">
    <property type="entry name" value="PKS_TE"/>
    <property type="match status" value="1"/>
</dbReference>
<dbReference type="GO" id="GO:0044550">
    <property type="term" value="P:secondary metabolite biosynthetic process"/>
    <property type="evidence" value="ECO:0007669"/>
    <property type="project" value="TreeGrafter"/>
</dbReference>
<evidence type="ECO:0000256" key="1">
    <source>
        <dbReference type="ARBA" id="ARBA00022450"/>
    </source>
</evidence>
<dbReference type="Pfam" id="PF00668">
    <property type="entry name" value="Condensation"/>
    <property type="match status" value="1"/>
</dbReference>
<dbReference type="Gene3D" id="2.30.38.10">
    <property type="entry name" value="Luciferase, Domain 3"/>
    <property type="match status" value="1"/>
</dbReference>
<dbReference type="InterPro" id="IPR001242">
    <property type="entry name" value="Condensation_dom"/>
</dbReference>
<dbReference type="InterPro" id="IPR029058">
    <property type="entry name" value="AB_hydrolase_fold"/>
</dbReference>
<dbReference type="InterPro" id="IPR020459">
    <property type="entry name" value="AMP-binding"/>
</dbReference>
<name>A0A1N7QMM1_9BACT</name>
<dbReference type="CDD" id="cd05930">
    <property type="entry name" value="A_NRPS"/>
    <property type="match status" value="1"/>
</dbReference>
<dbReference type="InterPro" id="IPR010071">
    <property type="entry name" value="AA_adenyl_dom"/>
</dbReference>
<dbReference type="GO" id="GO:0031177">
    <property type="term" value="F:phosphopantetheine binding"/>
    <property type="evidence" value="ECO:0007669"/>
    <property type="project" value="InterPro"/>
</dbReference>
<dbReference type="SUPFAM" id="SSF52777">
    <property type="entry name" value="CoA-dependent acyltransferases"/>
    <property type="match status" value="2"/>
</dbReference>
<dbReference type="Pfam" id="PF13193">
    <property type="entry name" value="AMP-binding_C"/>
    <property type="match status" value="1"/>
</dbReference>
<dbReference type="NCBIfam" id="TIGR01733">
    <property type="entry name" value="AA-adenyl-dom"/>
    <property type="match status" value="1"/>
</dbReference>
<evidence type="ECO:0000256" key="2">
    <source>
        <dbReference type="ARBA" id="ARBA00022553"/>
    </source>
</evidence>
<dbReference type="Gene3D" id="3.40.50.980">
    <property type="match status" value="2"/>
</dbReference>
<dbReference type="Gene3D" id="3.30.559.10">
    <property type="entry name" value="Chloramphenicol acetyltransferase-like domain"/>
    <property type="match status" value="1"/>
</dbReference>
<dbReference type="InterPro" id="IPR009081">
    <property type="entry name" value="PP-bd_ACP"/>
</dbReference>
<dbReference type="InterPro" id="IPR025110">
    <property type="entry name" value="AMP-bd_C"/>
</dbReference>
<dbReference type="Gene3D" id="3.30.559.30">
    <property type="entry name" value="Nonribosomal peptide synthetase, condensation domain"/>
    <property type="match status" value="1"/>
</dbReference>
<dbReference type="PANTHER" id="PTHR45527">
    <property type="entry name" value="NONRIBOSOMAL PEPTIDE SYNTHETASE"/>
    <property type="match status" value="1"/>
</dbReference>
<dbReference type="GO" id="GO:0043041">
    <property type="term" value="P:amino acid activation for nonribosomal peptide biosynthetic process"/>
    <property type="evidence" value="ECO:0007669"/>
    <property type="project" value="TreeGrafter"/>
</dbReference>
<dbReference type="PROSITE" id="PS00455">
    <property type="entry name" value="AMP_BINDING"/>
    <property type="match status" value="1"/>
</dbReference>
<dbReference type="EMBL" id="FTOR01000006">
    <property type="protein sequence ID" value="SIT23747.1"/>
    <property type="molecule type" value="Genomic_DNA"/>
</dbReference>
<evidence type="ECO:0000259" key="3">
    <source>
        <dbReference type="PROSITE" id="PS50075"/>
    </source>
</evidence>
<dbReference type="SUPFAM" id="SSF53474">
    <property type="entry name" value="alpha/beta-Hydrolases"/>
    <property type="match status" value="1"/>
</dbReference>
<dbReference type="RefSeq" id="WP_144264072.1">
    <property type="nucleotide sequence ID" value="NZ_FTOR01000006.1"/>
</dbReference>
<dbReference type="InterPro" id="IPR000873">
    <property type="entry name" value="AMP-dep_synth/lig_dom"/>
</dbReference>
<keyword evidence="1" id="KW-0596">Phosphopantetheine</keyword>
<dbReference type="Gene3D" id="3.30.300.30">
    <property type="match status" value="1"/>
</dbReference>
<dbReference type="InterPro" id="IPR020802">
    <property type="entry name" value="TesA-like"/>
</dbReference>
<dbReference type="InterPro" id="IPR045851">
    <property type="entry name" value="AMP-bd_C_sf"/>
</dbReference>
<dbReference type="GO" id="GO:0003824">
    <property type="term" value="F:catalytic activity"/>
    <property type="evidence" value="ECO:0007669"/>
    <property type="project" value="InterPro"/>
</dbReference>
<dbReference type="PANTHER" id="PTHR45527:SF1">
    <property type="entry name" value="FATTY ACID SYNTHASE"/>
    <property type="match status" value="1"/>
</dbReference>
<feature type="domain" description="Carrier" evidence="3">
    <location>
        <begin position="996"/>
        <end position="1071"/>
    </location>
</feature>
<dbReference type="Pfam" id="PF00550">
    <property type="entry name" value="PP-binding"/>
    <property type="match status" value="1"/>
</dbReference>
<keyword evidence="5" id="KW-1185">Reference proteome</keyword>
<dbReference type="Pfam" id="PF00501">
    <property type="entry name" value="AMP-binding"/>
    <property type="match status" value="1"/>
</dbReference>
<dbReference type="InterPro" id="IPR023213">
    <property type="entry name" value="CAT-like_dom_sf"/>
</dbReference>
<dbReference type="PRINTS" id="PR00154">
    <property type="entry name" value="AMPBINDING"/>
</dbReference>
<dbReference type="Pfam" id="PF00975">
    <property type="entry name" value="Thioesterase"/>
    <property type="match status" value="1"/>
</dbReference>
<reference evidence="5" key="1">
    <citation type="submission" date="2017-01" db="EMBL/GenBank/DDBJ databases">
        <authorList>
            <person name="Varghese N."/>
            <person name="Submissions S."/>
        </authorList>
    </citation>
    <scope>NUCLEOTIDE SEQUENCE [LARGE SCALE GENOMIC DNA]</scope>
    <source>
        <strain evidence="5">DSM 21054</strain>
    </source>
</reference>
<dbReference type="SUPFAM" id="SSF47336">
    <property type="entry name" value="ACP-like"/>
    <property type="match status" value="1"/>
</dbReference>
<dbReference type="STRING" id="477680.SAMN05421788_1061"/>
<feature type="non-terminal residue" evidence="4">
    <location>
        <position position="1"/>
    </location>
</feature>
<sequence length="1311" mass="148486">LEMKLTLNEFFRYPVIRELSAYLSGKDKVGYEAIAAAPVLDYYPLSHAQKRLWILQQLAEERQAYNVPKVFYLQGVPDVDRLRHSFELLVQRHDILRTVFRVVNGEVKQHIVRKDLLPDCFQVVTMLQLRDAGVTSDEFIHKRINKAFDLENGPLLQVYLVQQQKQAYTLLINMHHIIADAWSMKILLSELVAFYNTPEVLLPLLSIQYKDYAWWEAEYLESDHGQRHRKFWMETLHGDIARIHLPEKANRPARKTFNGSSCGYQFSNTLTQRLKGMAADEGTSMFVLLMAAFNALFYRYLGIDDMVIGTVVAGREREELLQQVGFYVNTLAVRNRFSGQDSFIKLLGKVKENVLLALEHQYYPFDRIVSDLGGAADADRQSLFDIMLVYQNQEEWTEGALEIEGMTLQPGKGELEGSKFDISFVVSERETGLHFYIEYNTDIYEGAFMLQLMGHLKLLLESVLQLPEKPIAYLDYLPGEEHQLLLQFNSTAFAEALHFPAIQCYFENQAVHFPDNAAIISGDRVWSYRQVNEITNRLAHWIRSEYSDRVDRVIAFVADRSEWQVMLMLGILKSGAAFLPIDPTNPSERIVFMLNDAMPLLVITDTEEVTWLAAVTSKVIGLEVIIDQLPGYAATNPVLLNTPEDMAYVIYTSGSTGRPKGVVIEHRGTINLAHDQVRRFAITPADRSLQFATVSFDAAIYEIFMALFSAAGVVVVAQEVINQPVAFVQYLQQCGVTIATLPPVYLASLGKQVLQPLRILVTAGEAPGKEYAAYHSTYLDYYNAYGPTEYSVCTSIYQVAGNEVIIPIGKPLINTQVYILDQHQQLLPQGFWGEITVSGKGIARGYLNRPDLTKEKFIDHPFIPGEKLYRTGDIGRWTPEGDIVFAGRRDNLVKIRGYRVELAEIEQVLLLHPDVSTVAVTYRKEAGSRDVLSAYIESDASNDIAALKWWLAQKLPYYMIPGYFFFMKAIPLTASGKINYGALPVELTGDAVEQVSPVNAIEVLLLEIWQEVLQLKNISTEDDFFAIGGHSILAMRFMSLLWERMNKTVSIRDLVKYPTIRSLAEFINRDSSDKGLLLPLNRVSGNDLPLFMIPPVVGSSTVFTALAAALEEKEIRCYGLQYRGFDYDVPFDESMQVMAESFAAEIISAGTGQKIYVLGYSMGALLAVETVRSLERKGYTAGLILLDKDPSAGWSDFDVRNAKEEDALLEIFQLHFSHQQQVEFKDMDRLQRLLAHNISLLQSYRTVGKIKADILALEALDSSKQNKMRKWKTRTSGSFEHQLCEGNHFSLIQDSNIPTLTDFISQFVINH</sequence>
<gene>
    <name evidence="4" type="ORF">SAMN05421788_1061</name>
</gene>
<dbReference type="Gene3D" id="3.40.50.1820">
    <property type="entry name" value="alpha/beta hydrolase"/>
    <property type="match status" value="1"/>
</dbReference>
<dbReference type="PROSITE" id="PS50075">
    <property type="entry name" value="CARRIER"/>
    <property type="match status" value="1"/>
</dbReference>